<evidence type="ECO:0008006" key="3">
    <source>
        <dbReference type="Google" id="ProtNLM"/>
    </source>
</evidence>
<dbReference type="OrthoDB" id="3485059at2759"/>
<feature type="chain" id="PRO_5012326310" description="Hydrophobic surface binding protein" evidence="1">
    <location>
        <begin position="19"/>
        <end position="184"/>
    </location>
</feature>
<dbReference type="InterPro" id="IPR021054">
    <property type="entry name" value="Cell_wall_mannoprotein_1"/>
</dbReference>
<name>A0A1X0RA03_RHIZD</name>
<dbReference type="PANTHER" id="PTHR38123">
    <property type="entry name" value="CELL WALL SERINE-THREONINE-RICH GALACTOMANNOPROTEIN MP1 (AFU_ORTHOLOGUE AFUA_4G03240)"/>
    <property type="match status" value="1"/>
</dbReference>
<protein>
    <recommendedName>
        <fullName evidence="3">Hydrophobic surface binding protein</fullName>
    </recommendedName>
</protein>
<dbReference type="GO" id="GO:0005576">
    <property type="term" value="C:extracellular region"/>
    <property type="evidence" value="ECO:0007669"/>
    <property type="project" value="TreeGrafter"/>
</dbReference>
<organism evidence="2">
    <name type="scientific">Rhizopus microsporus var. microsporus</name>
    <dbReference type="NCBI Taxonomy" id="86635"/>
    <lineage>
        <taxon>Eukaryota</taxon>
        <taxon>Fungi</taxon>
        <taxon>Fungi incertae sedis</taxon>
        <taxon>Mucoromycota</taxon>
        <taxon>Mucoromycotina</taxon>
        <taxon>Mucoromycetes</taxon>
        <taxon>Mucorales</taxon>
        <taxon>Mucorineae</taxon>
        <taxon>Rhizopodaceae</taxon>
        <taxon>Rhizopus</taxon>
    </lineage>
</organism>
<gene>
    <name evidence="2" type="ORF">BCV72DRAFT_224446</name>
</gene>
<dbReference type="AlphaFoldDB" id="A0A1X0RA03"/>
<proteinExistence type="predicted"/>
<dbReference type="Pfam" id="PF12296">
    <property type="entry name" value="HsbA"/>
    <property type="match status" value="1"/>
</dbReference>
<dbReference type="EMBL" id="KV921883">
    <property type="protein sequence ID" value="ORE08863.1"/>
    <property type="molecule type" value="Genomic_DNA"/>
</dbReference>
<feature type="signal peptide" evidence="1">
    <location>
        <begin position="1"/>
        <end position="18"/>
    </location>
</feature>
<evidence type="ECO:0000313" key="2">
    <source>
        <dbReference type="EMBL" id="ORE08863.1"/>
    </source>
</evidence>
<evidence type="ECO:0000256" key="1">
    <source>
        <dbReference type="SAM" id="SignalP"/>
    </source>
</evidence>
<dbReference type="Gene3D" id="1.20.1280.140">
    <property type="match status" value="1"/>
</dbReference>
<keyword evidence="1" id="KW-0732">Signal</keyword>
<reference evidence="2" key="1">
    <citation type="journal article" date="2016" name="Proc. Natl. Acad. Sci. U.S.A.">
        <title>Lipid metabolic changes in an early divergent fungus govern the establishment of a mutualistic symbiosis with endobacteria.</title>
        <authorList>
            <person name="Lastovetsky O.A."/>
            <person name="Gaspar M.L."/>
            <person name="Mondo S.J."/>
            <person name="LaButti K.M."/>
            <person name="Sandor L."/>
            <person name="Grigoriev I.V."/>
            <person name="Henry S.A."/>
            <person name="Pawlowska T.E."/>
        </authorList>
    </citation>
    <scope>NUCLEOTIDE SEQUENCE [LARGE SCALE GENOMIC DNA]</scope>
    <source>
        <strain evidence="2">ATCC 52814</strain>
    </source>
</reference>
<sequence length="184" mass="19007">MRSSLLALALALVASANAASFNKRAVTPAVQTCVKDLTAAQNQLTIVATAVNGFTSSSGYAGALSVHSKEQALENLIKQANTDCCAVTTVVSTEDANAVLAVVQTLVPDIENALGAIVTKKSQFDAVPLATGIVKSDIKNLQAKVTTLDNCILAVTPSDFTTVANEYVGRINTAFSKADTAYGI</sequence>
<dbReference type="PANTHER" id="PTHR38123:SF1">
    <property type="entry name" value="HYDROPHOBIC SURFACE BINDING PROTEIN"/>
    <property type="match status" value="1"/>
</dbReference>
<dbReference type="VEuPathDB" id="FungiDB:BCV72DRAFT_224446"/>
<dbReference type="Proteomes" id="UP000242414">
    <property type="component" value="Unassembled WGS sequence"/>
</dbReference>
<accession>A0A1X0RA03</accession>